<dbReference type="AlphaFoldDB" id="A0A511HG76"/>
<evidence type="ECO:0000313" key="5">
    <source>
        <dbReference type="Proteomes" id="UP000198717"/>
    </source>
</evidence>
<protein>
    <recommendedName>
        <fullName evidence="7">Lipoprotein</fullName>
    </recommendedName>
</protein>
<reference evidence="3 6" key="2">
    <citation type="submission" date="2019-07" db="EMBL/GenBank/DDBJ databases">
        <title>Whole genome shotgun sequence of Myxococcus virescens NBRC 100334.</title>
        <authorList>
            <person name="Hosoyama A."/>
            <person name="Uohara A."/>
            <person name="Ohji S."/>
            <person name="Ichikawa N."/>
        </authorList>
    </citation>
    <scope>NUCLEOTIDE SEQUENCE [LARGE SCALE GENOMIC DNA]</scope>
    <source>
        <strain evidence="3 6">NBRC 100334</strain>
    </source>
</reference>
<dbReference type="EMBL" id="BJVY01000025">
    <property type="protein sequence ID" value="GEL72548.1"/>
    <property type="molecule type" value="Genomic_DNA"/>
</dbReference>
<dbReference type="EMBL" id="FNAJ01000006">
    <property type="protein sequence ID" value="SDE41260.1"/>
    <property type="molecule type" value="Genomic_DNA"/>
</dbReference>
<sequence length="55" mass="5693">MGHLFVPALLLVGACSLAARTCGTAAVSRPPELQREAPERALPRAEPPATVSVRG</sequence>
<organism evidence="3 6">
    <name type="scientific">Myxococcus virescens</name>
    <dbReference type="NCBI Taxonomy" id="83456"/>
    <lineage>
        <taxon>Bacteria</taxon>
        <taxon>Pseudomonadati</taxon>
        <taxon>Myxococcota</taxon>
        <taxon>Myxococcia</taxon>
        <taxon>Myxococcales</taxon>
        <taxon>Cystobacterineae</taxon>
        <taxon>Myxococcaceae</taxon>
        <taxon>Myxococcus</taxon>
    </lineage>
</organism>
<feature type="region of interest" description="Disordered" evidence="1">
    <location>
        <begin position="26"/>
        <end position="55"/>
    </location>
</feature>
<accession>A0A511HG76</accession>
<reference evidence="4 5" key="1">
    <citation type="submission" date="2016-10" db="EMBL/GenBank/DDBJ databases">
        <authorList>
            <person name="Varghese N."/>
            <person name="Submissions S."/>
        </authorList>
    </citation>
    <scope>NUCLEOTIDE SEQUENCE [LARGE SCALE GENOMIC DNA]</scope>
    <source>
        <strain evidence="4 5">DSM 2260</strain>
    </source>
</reference>
<name>A0A511HG76_9BACT</name>
<evidence type="ECO:0008006" key="7">
    <source>
        <dbReference type="Google" id="ProtNLM"/>
    </source>
</evidence>
<gene>
    <name evidence="3" type="ORF">MVI01_43320</name>
    <name evidence="4" type="ORF">SAMN04488504_106416</name>
</gene>
<dbReference type="Proteomes" id="UP000321224">
    <property type="component" value="Unassembled WGS sequence"/>
</dbReference>
<evidence type="ECO:0000313" key="4">
    <source>
        <dbReference type="EMBL" id="SDE41260.1"/>
    </source>
</evidence>
<keyword evidence="5" id="KW-1185">Reference proteome</keyword>
<evidence type="ECO:0000256" key="1">
    <source>
        <dbReference type="SAM" id="MobiDB-lite"/>
    </source>
</evidence>
<evidence type="ECO:0000313" key="6">
    <source>
        <dbReference type="Proteomes" id="UP000321224"/>
    </source>
</evidence>
<evidence type="ECO:0000313" key="3">
    <source>
        <dbReference type="EMBL" id="GEL72548.1"/>
    </source>
</evidence>
<dbReference type="Proteomes" id="UP000198717">
    <property type="component" value="Unassembled WGS sequence"/>
</dbReference>
<feature type="compositionally biased region" description="Basic and acidic residues" evidence="1">
    <location>
        <begin position="32"/>
        <end position="43"/>
    </location>
</feature>
<feature type="chain" id="PRO_5022813283" description="Lipoprotein" evidence="2">
    <location>
        <begin position="19"/>
        <end position="55"/>
    </location>
</feature>
<proteinExistence type="predicted"/>
<feature type="signal peptide" evidence="2">
    <location>
        <begin position="1"/>
        <end position="18"/>
    </location>
</feature>
<keyword evidence="2" id="KW-0732">Signal</keyword>
<dbReference type="RefSeq" id="WP_167371122.1">
    <property type="nucleotide sequence ID" value="NZ_BJVY01000025.1"/>
</dbReference>
<evidence type="ECO:0000256" key="2">
    <source>
        <dbReference type="SAM" id="SignalP"/>
    </source>
</evidence>
<comment type="caution">
    <text evidence="3">The sequence shown here is derived from an EMBL/GenBank/DDBJ whole genome shotgun (WGS) entry which is preliminary data.</text>
</comment>